<feature type="non-terminal residue" evidence="4">
    <location>
        <position position="96"/>
    </location>
</feature>
<protein>
    <submittedName>
        <fullName evidence="4">CAZy families GH42 protein</fullName>
    </submittedName>
</protein>
<dbReference type="EMBL" id="KF126876">
    <property type="protein sequence ID" value="AIA94227.1"/>
    <property type="molecule type" value="Genomic_DNA"/>
</dbReference>
<dbReference type="PANTHER" id="PTHR36447">
    <property type="entry name" value="BETA-GALACTOSIDASE GANA"/>
    <property type="match status" value="1"/>
</dbReference>
<feature type="domain" description="Glycoside hydrolase family 42 N-terminal" evidence="3">
    <location>
        <begin position="52"/>
        <end position="96"/>
    </location>
</feature>
<dbReference type="GO" id="GO:0005975">
    <property type="term" value="P:carbohydrate metabolic process"/>
    <property type="evidence" value="ECO:0007669"/>
    <property type="project" value="InterPro"/>
</dbReference>
<proteinExistence type="predicted"/>
<reference evidence="4" key="1">
    <citation type="journal article" date="2013" name="Environ. Microbiol.">
        <title>Seasonally variable intestinal metagenomes of the red palm weevil (Rhynchophorus ferrugineus).</title>
        <authorList>
            <person name="Jia S."/>
            <person name="Zhang X."/>
            <person name="Zhang G."/>
            <person name="Yin A."/>
            <person name="Zhang S."/>
            <person name="Li F."/>
            <person name="Wang L."/>
            <person name="Zhao D."/>
            <person name="Yun Q."/>
            <person name="Tala"/>
            <person name="Wang J."/>
            <person name="Sun G."/>
            <person name="Baabdullah M."/>
            <person name="Yu X."/>
            <person name="Hu S."/>
            <person name="Al-Mssallem I.S."/>
            <person name="Yu J."/>
        </authorList>
    </citation>
    <scope>NUCLEOTIDE SEQUENCE</scope>
</reference>
<evidence type="ECO:0000256" key="1">
    <source>
        <dbReference type="ARBA" id="ARBA00022801"/>
    </source>
</evidence>
<evidence type="ECO:0000256" key="2">
    <source>
        <dbReference type="ARBA" id="ARBA00023295"/>
    </source>
</evidence>
<name>A0A060CH28_9GAMM</name>
<dbReference type="PANTHER" id="PTHR36447:SF1">
    <property type="entry name" value="BETA-GALACTOSIDASE GANA"/>
    <property type="match status" value="1"/>
</dbReference>
<dbReference type="Gene3D" id="3.20.20.80">
    <property type="entry name" value="Glycosidases"/>
    <property type="match status" value="1"/>
</dbReference>
<organism evidence="4">
    <name type="scientific">uncultured Erwinia sp</name>
    <dbReference type="NCBI Taxonomy" id="246798"/>
    <lineage>
        <taxon>Bacteria</taxon>
        <taxon>Pseudomonadati</taxon>
        <taxon>Pseudomonadota</taxon>
        <taxon>Gammaproteobacteria</taxon>
        <taxon>Enterobacterales</taxon>
        <taxon>Erwiniaceae</taxon>
        <taxon>Erwinia</taxon>
        <taxon>environmental samples</taxon>
    </lineage>
</organism>
<dbReference type="InterPro" id="IPR013529">
    <property type="entry name" value="Glyco_hydro_42_N"/>
</dbReference>
<dbReference type="GO" id="GO:0009341">
    <property type="term" value="C:beta-galactosidase complex"/>
    <property type="evidence" value="ECO:0007669"/>
    <property type="project" value="InterPro"/>
</dbReference>
<accession>A0A060CH28</accession>
<evidence type="ECO:0000259" key="3">
    <source>
        <dbReference type="Pfam" id="PF02449"/>
    </source>
</evidence>
<keyword evidence="2" id="KW-0326">Glycosidase</keyword>
<keyword evidence="1" id="KW-0378">Hydrolase</keyword>
<dbReference type="SUPFAM" id="SSF51445">
    <property type="entry name" value="(Trans)glycosidases"/>
    <property type="match status" value="1"/>
</dbReference>
<dbReference type="GO" id="GO:0004565">
    <property type="term" value="F:beta-galactosidase activity"/>
    <property type="evidence" value="ECO:0007669"/>
    <property type="project" value="InterPro"/>
</dbReference>
<dbReference type="InterPro" id="IPR017853">
    <property type="entry name" value="GH"/>
</dbReference>
<dbReference type="Pfam" id="PF02449">
    <property type="entry name" value="Glyco_hydro_42"/>
    <property type="match status" value="1"/>
</dbReference>
<sequence>MALIDYLNHKEQAAGQLGDQEDPSGSAACLLVHTLWRVGMTYPDHILFGTAYYTEYLPADRLETDFKLMKAAHINLIRIAESTWSTEEPSEGHFDF</sequence>
<dbReference type="InterPro" id="IPR003476">
    <property type="entry name" value="Glyco_hydro_42"/>
</dbReference>
<evidence type="ECO:0000313" key="4">
    <source>
        <dbReference type="EMBL" id="AIA94227.1"/>
    </source>
</evidence>
<dbReference type="AlphaFoldDB" id="A0A060CH28"/>